<name>A0ABY2RCJ6_9FLAO</name>
<keyword evidence="3" id="KW-0479">Metal-binding</keyword>
<dbReference type="InterPro" id="IPR026444">
    <property type="entry name" value="Secre_tail"/>
</dbReference>
<evidence type="ECO:0000259" key="10">
    <source>
        <dbReference type="Pfam" id="PF05572"/>
    </source>
</evidence>
<keyword evidence="8" id="KW-1015">Disulfide bond</keyword>
<proteinExistence type="inferred from homology"/>
<feature type="chain" id="PRO_5045817458" evidence="9">
    <location>
        <begin position="24"/>
        <end position="670"/>
    </location>
</feature>
<keyword evidence="6" id="KW-0862">Zinc</keyword>
<evidence type="ECO:0000256" key="9">
    <source>
        <dbReference type="SAM" id="SignalP"/>
    </source>
</evidence>
<evidence type="ECO:0000259" key="11">
    <source>
        <dbReference type="Pfam" id="PF18962"/>
    </source>
</evidence>
<organism evidence="12 13">
    <name type="scientific">Chryseobacterium candidae</name>
    <dbReference type="NCBI Taxonomy" id="1978493"/>
    <lineage>
        <taxon>Bacteria</taxon>
        <taxon>Pseudomonadati</taxon>
        <taxon>Bacteroidota</taxon>
        <taxon>Flavobacteriia</taxon>
        <taxon>Flavobacteriales</taxon>
        <taxon>Weeksellaceae</taxon>
        <taxon>Chryseobacterium group</taxon>
        <taxon>Chryseobacterium</taxon>
    </lineage>
</organism>
<evidence type="ECO:0000256" key="7">
    <source>
        <dbReference type="ARBA" id="ARBA00023049"/>
    </source>
</evidence>
<dbReference type="SUPFAM" id="SSF55486">
    <property type="entry name" value="Metalloproteases ('zincins'), catalytic domain"/>
    <property type="match status" value="1"/>
</dbReference>
<keyword evidence="7" id="KW-0482">Metalloprotease</keyword>
<evidence type="ECO:0000256" key="1">
    <source>
        <dbReference type="ARBA" id="ARBA00008721"/>
    </source>
</evidence>
<dbReference type="RefSeq" id="WP_136521419.1">
    <property type="nucleotide sequence ID" value="NZ_SDLV01000006.1"/>
</dbReference>
<keyword evidence="2" id="KW-0645">Protease</keyword>
<accession>A0ABY2RCJ6</accession>
<evidence type="ECO:0000256" key="3">
    <source>
        <dbReference type="ARBA" id="ARBA00022723"/>
    </source>
</evidence>
<sequence length="670" mass="72498">MQKSTTSKSLFLLPLLCAGLMSAQNTGWIGQKKESAAKSPQELAKTNGFDRCGTTEYEDFLRKHFPGRLTTEQFEDWLRPLIQKAKNEKSQNGGIVTIPVVVHVIHGGQAVGTAPNIVDEQVMSQITVMNQDFRKLMGTPGYNTNAVGADVQIQFALAKVDPNGNPTNGIDRVNLCQSSFKKDAIDAYVKPETIWDPTQYMNMWSVEFASPNTNLLGYAQFPDGSNLPGLNPLGGYGKTDGVVANFATFGTSDLNNGTFMLSAPYDKGRTMTHEVGHFLGLRHIWGDATCGDDYCADTPTAHTSNGGCPTNIASCNDASVMEMVQNYMDYTNDTCMNIFTINQKDRITAVMNNSPRRASLKTSVKDIAIPLFANDAEVKLERTCSAVTCSGSLNVPVSLYNRGTGVLTSAQITYTINGIAQTPYNWTGSLAQDKSQLLSLPVTAGTMGGPMTISISTVNGGADQRASNNTINDTYVGAPMPVAQNVVFNLQLDYYGSETSWTLKNSAGTTVYSGSGYADQTTPTLPALITQNWTLSTDDCYTFTINDSYGDGIGLDGGYYNIKTTSGTVLLSGGSFTTSQRKVMKAQTLGTSEVDKKNNFGIYPNPVSDFLNVTKVSTKATFEIHNAVGQLVKKGTIDNNKVNVGELLRGNYIITVKDNNISENFKFIKK</sequence>
<comment type="similarity">
    <text evidence="1">Belongs to the peptidase M43B family.</text>
</comment>
<protein>
    <submittedName>
        <fullName evidence="12">T9SS type A sorting domain-containing protein</fullName>
    </submittedName>
</protein>
<dbReference type="EMBL" id="SDLV01000006">
    <property type="protein sequence ID" value="THV62712.1"/>
    <property type="molecule type" value="Genomic_DNA"/>
</dbReference>
<dbReference type="PANTHER" id="PTHR47466">
    <property type="match status" value="1"/>
</dbReference>
<dbReference type="Gene3D" id="3.40.390.10">
    <property type="entry name" value="Collagenase (Catalytic Domain)"/>
    <property type="match status" value="1"/>
</dbReference>
<comment type="caution">
    <text evidence="12">The sequence shown here is derived from an EMBL/GenBank/DDBJ whole genome shotgun (WGS) entry which is preliminary data.</text>
</comment>
<dbReference type="Proteomes" id="UP000306038">
    <property type="component" value="Unassembled WGS sequence"/>
</dbReference>
<keyword evidence="4 9" id="KW-0732">Signal</keyword>
<feature type="domain" description="Secretion system C-terminal sorting" evidence="11">
    <location>
        <begin position="602"/>
        <end position="665"/>
    </location>
</feature>
<dbReference type="InterPro" id="IPR024079">
    <property type="entry name" value="MetalloPept_cat_dom_sf"/>
</dbReference>
<dbReference type="PANTHER" id="PTHR47466:SF1">
    <property type="entry name" value="METALLOPROTEASE MEP1 (AFU_ORTHOLOGUE AFUA_1G07730)-RELATED"/>
    <property type="match status" value="1"/>
</dbReference>
<dbReference type="CDD" id="cd04275">
    <property type="entry name" value="ZnMc_pappalysin_like"/>
    <property type="match status" value="1"/>
</dbReference>
<feature type="signal peptide" evidence="9">
    <location>
        <begin position="1"/>
        <end position="23"/>
    </location>
</feature>
<feature type="domain" description="Peptidase M43 pregnancy-associated plasma-A" evidence="10">
    <location>
        <begin position="192"/>
        <end position="351"/>
    </location>
</feature>
<dbReference type="Pfam" id="PF05572">
    <property type="entry name" value="Peptidase_M43"/>
    <property type="match status" value="1"/>
</dbReference>
<evidence type="ECO:0000256" key="2">
    <source>
        <dbReference type="ARBA" id="ARBA00022670"/>
    </source>
</evidence>
<evidence type="ECO:0000313" key="12">
    <source>
        <dbReference type="EMBL" id="THV62712.1"/>
    </source>
</evidence>
<evidence type="ECO:0000256" key="6">
    <source>
        <dbReference type="ARBA" id="ARBA00022833"/>
    </source>
</evidence>
<evidence type="ECO:0000313" key="13">
    <source>
        <dbReference type="Proteomes" id="UP000306038"/>
    </source>
</evidence>
<evidence type="ECO:0000256" key="4">
    <source>
        <dbReference type="ARBA" id="ARBA00022729"/>
    </source>
</evidence>
<reference evidence="12 13" key="1">
    <citation type="submission" date="2019-01" db="EMBL/GenBank/DDBJ databases">
        <authorList>
            <person name="B I."/>
            <person name="Ch S."/>
            <person name="Ch V.R."/>
        </authorList>
    </citation>
    <scope>NUCLEOTIDE SEQUENCE [LARGE SCALE GENOMIC DNA]</scope>
    <source>
        <strain evidence="12 13">JC507</strain>
    </source>
</reference>
<evidence type="ECO:0000256" key="5">
    <source>
        <dbReference type="ARBA" id="ARBA00022801"/>
    </source>
</evidence>
<dbReference type="InterPro" id="IPR008754">
    <property type="entry name" value="Peptidase_M43"/>
</dbReference>
<evidence type="ECO:0000256" key="8">
    <source>
        <dbReference type="ARBA" id="ARBA00023157"/>
    </source>
</evidence>
<keyword evidence="13" id="KW-1185">Reference proteome</keyword>
<dbReference type="NCBIfam" id="TIGR04183">
    <property type="entry name" value="Por_Secre_tail"/>
    <property type="match status" value="1"/>
</dbReference>
<dbReference type="Pfam" id="PF18962">
    <property type="entry name" value="Por_Secre_tail"/>
    <property type="match status" value="1"/>
</dbReference>
<gene>
    <name evidence="12" type="ORF">EK417_04280</name>
</gene>
<keyword evidence="5" id="KW-0378">Hydrolase</keyword>